<evidence type="ECO:0000259" key="14">
    <source>
        <dbReference type="PROSITE" id="PS50885"/>
    </source>
</evidence>
<dbReference type="OrthoDB" id="9776552at2"/>
<evidence type="ECO:0000256" key="2">
    <source>
        <dbReference type="ARBA" id="ARBA00022475"/>
    </source>
</evidence>
<dbReference type="InterPro" id="IPR003660">
    <property type="entry name" value="HAMP_dom"/>
</dbReference>
<evidence type="ECO:0000313" key="18">
    <source>
        <dbReference type="Proteomes" id="UP000442469"/>
    </source>
</evidence>
<dbReference type="Proteomes" id="UP000442469">
    <property type="component" value="Unassembled WGS sequence"/>
</dbReference>
<gene>
    <name evidence="15" type="ORF">DJ90_6243</name>
    <name evidence="16" type="ORF">GNQ08_28405</name>
</gene>
<feature type="domain" description="HAMP" evidence="14">
    <location>
        <begin position="323"/>
        <end position="375"/>
    </location>
</feature>
<evidence type="ECO:0000256" key="10">
    <source>
        <dbReference type="ARBA" id="ARBA00023012"/>
    </source>
</evidence>
<dbReference type="RefSeq" id="WP_051985739.1">
    <property type="nucleotide sequence ID" value="NZ_BGML01000007.1"/>
</dbReference>
<dbReference type="PATRIC" id="fig|44252.3.peg.435"/>
<evidence type="ECO:0000313" key="15">
    <source>
        <dbReference type="EMBL" id="KFN11621.1"/>
    </source>
</evidence>
<dbReference type="GO" id="GO:0005524">
    <property type="term" value="F:ATP binding"/>
    <property type="evidence" value="ECO:0007669"/>
    <property type="project" value="UniProtKB-KW"/>
</dbReference>
<evidence type="ECO:0000256" key="11">
    <source>
        <dbReference type="ARBA" id="ARBA00023136"/>
    </source>
</evidence>
<comment type="caution">
    <text evidence="15">The sequence shown here is derived from an EMBL/GenBank/DDBJ whole genome shotgun (WGS) entry which is preliminary data.</text>
</comment>
<dbReference type="SUPFAM" id="SSF55874">
    <property type="entry name" value="ATPase domain of HSP90 chaperone/DNA topoisomerase II/histidine kinase"/>
    <property type="match status" value="1"/>
</dbReference>
<dbReference type="GO" id="GO:0000155">
    <property type="term" value="F:phosphorelay sensor kinase activity"/>
    <property type="evidence" value="ECO:0007669"/>
    <property type="project" value="InterPro"/>
</dbReference>
<dbReference type="InterPro" id="IPR010559">
    <property type="entry name" value="Sig_transdc_His_kin_internal"/>
</dbReference>
<keyword evidence="8" id="KW-0067">ATP-binding</keyword>
<reference evidence="16 18" key="2">
    <citation type="submission" date="2019-11" db="EMBL/GenBank/DDBJ databases">
        <title>Draft genome sequences of five Paenibacillus species of dairy origin.</title>
        <authorList>
            <person name="Olajide A.M."/>
            <person name="Chen S."/>
            <person name="Lapointe G."/>
        </authorList>
    </citation>
    <scope>NUCLEOTIDE SEQUENCE [LARGE SCALE GENOMIC DNA]</scope>
    <source>
        <strain evidence="16 18">3CT49</strain>
    </source>
</reference>
<dbReference type="Proteomes" id="UP000029278">
    <property type="component" value="Unassembled WGS sequence"/>
</dbReference>
<accession>A0A091A5U8</accession>
<comment type="subcellular location">
    <subcellularLocation>
        <location evidence="1">Cell membrane</location>
        <topology evidence="1">Multi-pass membrane protein</topology>
    </subcellularLocation>
</comment>
<evidence type="ECO:0000256" key="9">
    <source>
        <dbReference type="ARBA" id="ARBA00022989"/>
    </source>
</evidence>
<dbReference type="GeneID" id="77009807"/>
<dbReference type="STRING" id="44252.DJ90_6243"/>
<dbReference type="PANTHER" id="PTHR34220">
    <property type="entry name" value="SENSOR HISTIDINE KINASE YPDA"/>
    <property type="match status" value="1"/>
</dbReference>
<dbReference type="SUPFAM" id="SSF158472">
    <property type="entry name" value="HAMP domain-like"/>
    <property type="match status" value="1"/>
</dbReference>
<evidence type="ECO:0000256" key="1">
    <source>
        <dbReference type="ARBA" id="ARBA00004651"/>
    </source>
</evidence>
<keyword evidence="4" id="KW-0808">Transferase</keyword>
<keyword evidence="2" id="KW-1003">Cell membrane</keyword>
<dbReference type="Pfam" id="PF02743">
    <property type="entry name" value="dCache_1"/>
    <property type="match status" value="1"/>
</dbReference>
<keyword evidence="5 13" id="KW-0812">Transmembrane</keyword>
<keyword evidence="3" id="KW-0597">Phosphoprotein</keyword>
<dbReference type="InterPro" id="IPR003594">
    <property type="entry name" value="HATPase_dom"/>
</dbReference>
<evidence type="ECO:0000256" key="4">
    <source>
        <dbReference type="ARBA" id="ARBA00022679"/>
    </source>
</evidence>
<keyword evidence="7" id="KW-0418">Kinase</keyword>
<keyword evidence="9 13" id="KW-1133">Transmembrane helix</keyword>
<feature type="coiled-coil region" evidence="12">
    <location>
        <begin position="363"/>
        <end position="390"/>
    </location>
</feature>
<reference evidence="15 17" key="1">
    <citation type="submission" date="2014-04" db="EMBL/GenBank/DDBJ databases">
        <authorList>
            <person name="Bishop-Lilly K.A."/>
            <person name="Broomall S.M."/>
            <person name="Chain P.S."/>
            <person name="Chertkov O."/>
            <person name="Coyne S.R."/>
            <person name="Daligault H.E."/>
            <person name="Davenport K.W."/>
            <person name="Erkkila T."/>
            <person name="Frey K.G."/>
            <person name="Gibbons H.S."/>
            <person name="Gu W."/>
            <person name="Jaissle J."/>
            <person name="Johnson S.L."/>
            <person name="Koroleva G.I."/>
            <person name="Ladner J.T."/>
            <person name="Lo C.-C."/>
            <person name="Minogue T.D."/>
            <person name="Munk C."/>
            <person name="Palacios G.F."/>
            <person name="Redden C.L."/>
            <person name="Rosenzweig C.N."/>
            <person name="Scholz M.B."/>
            <person name="Teshima H."/>
            <person name="Xu Y."/>
        </authorList>
    </citation>
    <scope>NUCLEOTIDE SEQUENCE [LARGE SCALE GENOMIC DNA]</scope>
    <source>
        <strain evidence="15 17">8244</strain>
    </source>
</reference>
<dbReference type="Pfam" id="PF06580">
    <property type="entry name" value="His_kinase"/>
    <property type="match status" value="1"/>
</dbReference>
<organism evidence="15 17">
    <name type="scientific">Paenibacillus macerans</name>
    <name type="common">Bacillus macerans</name>
    <dbReference type="NCBI Taxonomy" id="44252"/>
    <lineage>
        <taxon>Bacteria</taxon>
        <taxon>Bacillati</taxon>
        <taxon>Bacillota</taxon>
        <taxon>Bacilli</taxon>
        <taxon>Bacillales</taxon>
        <taxon>Paenibacillaceae</taxon>
        <taxon>Paenibacillus</taxon>
    </lineage>
</organism>
<evidence type="ECO:0000256" key="3">
    <source>
        <dbReference type="ARBA" id="ARBA00022553"/>
    </source>
</evidence>
<sequence>MFWKRLSYQRKLLLVLIVVSSLPVLLVGTIAYRKSSETLMMRTEQDLQVIAGQLISAIQKQVSDFDRFSILPYYMPEAFTIFNRPYVPEEDWGSAELNAQRQLIRLMSAYPSINKSIKAMVLYGNNGRISGYQLSGSSSINRAYDVKQEDWYQEALEKKGGFVVSGLHEVGQFEGGSFEAVTVSRMLLDEEMRPLAVIAIHISPDFIENIIDSSGLQDTAVTVVDANHRLIYASDEQVAARLLERPLDAGASGGVWTAESKVDNRRVKYSGVVRKNNYLGWTIYVGKNQQVILQGSNTIRKYTLVIAALLTVASALVSWLLAGNLSRPINRLIRSMRSVETGKFEVLEAPTRYDEIGQLHLSYARMVRRLDELVQSIAEKERQKRKAELYALRVRIQPHFLYNTLNSIRMLAMLQQSPQIAKLIHALNRLLQSYLKLNDELMPLSKEIELLRDYEQLMDLRYTNTFAVEWDVPEELLDAGVPAMLLQPILENAIFHGSRGLDRKLAIRVTVSLLERDRRKLCLEIKDDGVGIAEEQIARLLEERSGDEASHIGINNVNDRIRLWFGREYGLAVQRLEPGTAVIMTIPYKPLKREFKKPGFQDREGWMKPGTE</sequence>
<feature type="transmembrane region" description="Helical" evidence="13">
    <location>
        <begin position="12"/>
        <end position="32"/>
    </location>
</feature>
<dbReference type="SMART" id="SM00387">
    <property type="entry name" value="HATPase_c"/>
    <property type="match status" value="1"/>
</dbReference>
<evidence type="ECO:0000256" key="8">
    <source>
        <dbReference type="ARBA" id="ARBA00022840"/>
    </source>
</evidence>
<dbReference type="SMART" id="SM00304">
    <property type="entry name" value="HAMP"/>
    <property type="match status" value="1"/>
</dbReference>
<dbReference type="Pfam" id="PF00672">
    <property type="entry name" value="HAMP"/>
    <property type="match status" value="1"/>
</dbReference>
<evidence type="ECO:0000313" key="16">
    <source>
        <dbReference type="EMBL" id="MUG26284.1"/>
    </source>
</evidence>
<keyword evidence="12" id="KW-0175">Coiled coil</keyword>
<dbReference type="Gene3D" id="6.10.340.10">
    <property type="match status" value="1"/>
</dbReference>
<proteinExistence type="predicted"/>
<dbReference type="Pfam" id="PF02518">
    <property type="entry name" value="HATPase_c"/>
    <property type="match status" value="1"/>
</dbReference>
<dbReference type="AlphaFoldDB" id="A0A091A5U8"/>
<keyword evidence="17" id="KW-1185">Reference proteome</keyword>
<dbReference type="InterPro" id="IPR050640">
    <property type="entry name" value="Bact_2-comp_sensor_kinase"/>
</dbReference>
<evidence type="ECO:0000256" key="12">
    <source>
        <dbReference type="SAM" id="Coils"/>
    </source>
</evidence>
<evidence type="ECO:0000256" key="7">
    <source>
        <dbReference type="ARBA" id="ARBA00022777"/>
    </source>
</evidence>
<evidence type="ECO:0000313" key="17">
    <source>
        <dbReference type="Proteomes" id="UP000029278"/>
    </source>
</evidence>
<keyword evidence="6" id="KW-0547">Nucleotide-binding</keyword>
<dbReference type="CDD" id="cd18773">
    <property type="entry name" value="PDC1_HK_sensor"/>
    <property type="match status" value="1"/>
</dbReference>
<protein>
    <submittedName>
        <fullName evidence="15">HAMP domain protein</fullName>
    </submittedName>
    <submittedName>
        <fullName evidence="16">HAMP domain-containing protein</fullName>
    </submittedName>
</protein>
<name>A0A091A5U8_PAEMA</name>
<dbReference type="PROSITE" id="PS50885">
    <property type="entry name" value="HAMP"/>
    <property type="match status" value="1"/>
</dbReference>
<dbReference type="InterPro" id="IPR033479">
    <property type="entry name" value="dCache_1"/>
</dbReference>
<evidence type="ECO:0000256" key="5">
    <source>
        <dbReference type="ARBA" id="ARBA00022692"/>
    </source>
</evidence>
<keyword evidence="11 13" id="KW-0472">Membrane</keyword>
<dbReference type="CDD" id="cd06225">
    <property type="entry name" value="HAMP"/>
    <property type="match status" value="1"/>
</dbReference>
<dbReference type="HOGENOM" id="CLU_020473_6_1_9"/>
<keyword evidence="10" id="KW-0902">Two-component regulatory system</keyword>
<dbReference type="EMBL" id="JMQA01000007">
    <property type="protein sequence ID" value="KFN11621.1"/>
    <property type="molecule type" value="Genomic_DNA"/>
</dbReference>
<dbReference type="Gene3D" id="3.30.565.10">
    <property type="entry name" value="Histidine kinase-like ATPase, C-terminal domain"/>
    <property type="match status" value="1"/>
</dbReference>
<evidence type="ECO:0000256" key="13">
    <source>
        <dbReference type="SAM" id="Phobius"/>
    </source>
</evidence>
<dbReference type="InterPro" id="IPR036890">
    <property type="entry name" value="HATPase_C_sf"/>
</dbReference>
<evidence type="ECO:0000256" key="6">
    <source>
        <dbReference type="ARBA" id="ARBA00022741"/>
    </source>
</evidence>
<dbReference type="PANTHER" id="PTHR34220:SF11">
    <property type="entry name" value="SENSOR PROTEIN KINASE HPTS"/>
    <property type="match status" value="1"/>
</dbReference>
<dbReference type="EMBL" id="WNZZ01000039">
    <property type="protein sequence ID" value="MUG26284.1"/>
    <property type="molecule type" value="Genomic_DNA"/>
</dbReference>
<dbReference type="GO" id="GO:0005886">
    <property type="term" value="C:plasma membrane"/>
    <property type="evidence" value="ECO:0007669"/>
    <property type="project" value="UniProtKB-SubCell"/>
</dbReference>